<organism evidence="1 2">
    <name type="scientific">Candidatus Methylomirabilis lanthanidiphila</name>
    <dbReference type="NCBI Taxonomy" id="2211376"/>
    <lineage>
        <taxon>Bacteria</taxon>
        <taxon>Candidatus Methylomirabilota</taxon>
        <taxon>Candidatus Methylomirabilia</taxon>
        <taxon>Candidatus Methylomirabilales</taxon>
        <taxon>Candidatus Methylomirabilaceae</taxon>
        <taxon>Candidatus Methylomirabilis</taxon>
    </lineage>
</organism>
<dbReference type="Gene3D" id="2.60.40.10">
    <property type="entry name" value="Immunoglobulins"/>
    <property type="match status" value="2"/>
</dbReference>
<dbReference type="Pfam" id="PF05345">
    <property type="entry name" value="He_PIG"/>
    <property type="match status" value="2"/>
</dbReference>
<dbReference type="InterPro" id="IPR009003">
    <property type="entry name" value="Peptidase_S1_PA"/>
</dbReference>
<gene>
    <name evidence="1" type="primary">prpL</name>
    <name evidence="1" type="ORF">MELA_01753</name>
</gene>
<proteinExistence type="predicted"/>
<evidence type="ECO:0000313" key="2">
    <source>
        <dbReference type="Proteomes" id="UP000334340"/>
    </source>
</evidence>
<dbReference type="AlphaFoldDB" id="A0A564ZJ49"/>
<protein>
    <submittedName>
        <fullName evidence="1">Lysyl endopeptidase</fullName>
        <ecNumber evidence="1">3.4.21.50</ecNumber>
    </submittedName>
</protein>
<accession>A0A564ZJ49</accession>
<dbReference type="InterPro" id="IPR043504">
    <property type="entry name" value="Peptidase_S1_PA_chymotrypsin"/>
</dbReference>
<dbReference type="Gene3D" id="2.40.10.10">
    <property type="entry name" value="Trypsin-like serine proteases"/>
    <property type="match status" value="2"/>
</dbReference>
<dbReference type="PANTHER" id="PTHR36234:SF5">
    <property type="entry name" value="LYSYL ENDOPEPTIDASE"/>
    <property type="match status" value="1"/>
</dbReference>
<dbReference type="GO" id="GO:0016020">
    <property type="term" value="C:membrane"/>
    <property type="evidence" value="ECO:0007669"/>
    <property type="project" value="InterPro"/>
</dbReference>
<name>A0A564ZJ49_9BACT</name>
<dbReference type="SUPFAM" id="SSF49313">
    <property type="entry name" value="Cadherin-like"/>
    <property type="match status" value="2"/>
</dbReference>
<keyword evidence="2" id="KW-1185">Reference proteome</keyword>
<dbReference type="PANTHER" id="PTHR36234">
    <property type="entry name" value="LYSYL ENDOPEPTIDASE"/>
    <property type="match status" value="1"/>
</dbReference>
<dbReference type="EMBL" id="CABIKM010000026">
    <property type="protein sequence ID" value="VUZ85369.1"/>
    <property type="molecule type" value="Genomic_DNA"/>
</dbReference>
<dbReference type="EC" id="3.4.21.50" evidence="1"/>
<dbReference type="SUPFAM" id="SSF50494">
    <property type="entry name" value="Trypsin-like serine proteases"/>
    <property type="match status" value="1"/>
</dbReference>
<sequence>MYPLSSIQHTWAGLRWFVGSVAVMTALASGVAAGQEMGGAAYPGAHVEGELAPALPGVRALPQRRLPQSRLPAQVVLDRVEAAHLKMEATDQPSKPGVPLQIGVSRDVPMLRNTAHTSALMSWTSIPGGQIAAISITSPDALGLRLGLLVEKLSRTALLRFYAQGTEQVFEVSGGEIMDTIARNLAAGDASDEARTYWSPVIDGQEMTVEIELPTGVSPDEVMFSIPRVSHLFSSPLDPGALQQQIGEAAGCTLDSACYTSTWGNESLATAKMTFTKGGGSYLCTGTLMNDSDPSTFIPYFLTANHCISTQTVASTLQTYWFYRASSCNAGLLNPSTQTLTSGAALLYASSITDTGFLLLNSSAPPGAVYSGWSTYLPVLSSQSVGIHHPQGDLQKISAGNIAGYYNCTPNAGDTFSCFPTSSDGADHLEVVFGLGITEGGSSGSGLWIVSGGSHYLVGQLHGGNISCVMPTSPVYYGRFDVAYNAALFQWLGTTPVNYTLSVTGAGTGQGTVTGPGINCTISAASTSGTCSANYASGTGVSLIATSIGVSTFIGWGGDCAADGTVTLEADKICTATFIRPLILSTTSLSAEEQGVAYVYALQAEGGLPSYTWSRIKGKLPKGLTLDAAGTLSGIPTKAKTATFTVQVADAAGASVTQNLSLQIVKRVDFKTKKLSRGTVGTPYAATLKTKGGIPPLTFSLVGGALPTGLTLDPGTGQVSGTPTVAGIFDFVAQVTSSGGSSHQRNIRITIR</sequence>
<dbReference type="GO" id="GO:0016787">
    <property type="term" value="F:hydrolase activity"/>
    <property type="evidence" value="ECO:0007669"/>
    <property type="project" value="UniProtKB-KW"/>
</dbReference>
<dbReference type="InterPro" id="IPR013783">
    <property type="entry name" value="Ig-like_fold"/>
</dbReference>
<keyword evidence="1" id="KW-0378">Hydrolase</keyword>
<reference evidence="1 2" key="1">
    <citation type="submission" date="2019-07" db="EMBL/GenBank/DDBJ databases">
        <authorList>
            <person name="Cremers G."/>
        </authorList>
    </citation>
    <scope>NUCLEOTIDE SEQUENCE [LARGE SCALE GENOMIC DNA]</scope>
</reference>
<evidence type="ECO:0000313" key="1">
    <source>
        <dbReference type="EMBL" id="VUZ85369.1"/>
    </source>
</evidence>
<dbReference type="GO" id="GO:0005509">
    <property type="term" value="F:calcium ion binding"/>
    <property type="evidence" value="ECO:0007669"/>
    <property type="project" value="InterPro"/>
</dbReference>
<dbReference type="Proteomes" id="UP000334340">
    <property type="component" value="Unassembled WGS sequence"/>
</dbReference>
<dbReference type="InterPro" id="IPR015919">
    <property type="entry name" value="Cadherin-like_sf"/>
</dbReference>